<sequence length="106" mass="12182">MRITLDEVKQQCRIDDTHSDELLLLYLESAKSIIGDFTNRMLFEILPENPPDNALEIDANLKVAILMLVAYLFENRGGWNESLRDQSMALPPTVKLIAERYTYVPI</sequence>
<dbReference type="CDD" id="cd08054">
    <property type="entry name" value="gp6"/>
    <property type="match status" value="1"/>
</dbReference>
<name>A0A379CBB8_9PAST</name>
<dbReference type="InterPro" id="IPR006450">
    <property type="entry name" value="Phage_HK97_gp6-like"/>
</dbReference>
<accession>A0A379CBB8</accession>
<dbReference type="NCBIfam" id="TIGR01560">
    <property type="entry name" value="put_DNA_pack"/>
    <property type="match status" value="1"/>
</dbReference>
<protein>
    <submittedName>
        <fullName evidence="1">Uncharacterized phage protein (Possible DNA packaging)</fullName>
    </submittedName>
</protein>
<dbReference type="AlphaFoldDB" id="A0A379CBB8"/>
<evidence type="ECO:0000313" key="2">
    <source>
        <dbReference type="Proteomes" id="UP000255417"/>
    </source>
</evidence>
<proteinExistence type="predicted"/>
<dbReference type="RefSeq" id="WP_115315468.1">
    <property type="nucleotide sequence ID" value="NZ_LWIF01000001.1"/>
</dbReference>
<dbReference type="Pfam" id="PF05135">
    <property type="entry name" value="Phage_connect_1"/>
    <property type="match status" value="1"/>
</dbReference>
<organism evidence="1 2">
    <name type="scientific">Phocoenobacter uteri</name>
    <dbReference type="NCBI Taxonomy" id="146806"/>
    <lineage>
        <taxon>Bacteria</taxon>
        <taxon>Pseudomonadati</taxon>
        <taxon>Pseudomonadota</taxon>
        <taxon>Gammaproteobacteria</taxon>
        <taxon>Pasteurellales</taxon>
        <taxon>Pasteurellaceae</taxon>
        <taxon>Phocoenobacter</taxon>
    </lineage>
</organism>
<gene>
    <name evidence="1" type="ORF">NCTC12872_00938</name>
</gene>
<dbReference type="InterPro" id="IPR021146">
    <property type="entry name" value="Phage_gp6-like_head-tail"/>
</dbReference>
<dbReference type="EMBL" id="UGTA01000001">
    <property type="protein sequence ID" value="SUB58967.1"/>
    <property type="molecule type" value="Genomic_DNA"/>
</dbReference>
<dbReference type="Proteomes" id="UP000255417">
    <property type="component" value="Unassembled WGS sequence"/>
</dbReference>
<dbReference type="OrthoDB" id="8452319at2"/>
<evidence type="ECO:0000313" key="1">
    <source>
        <dbReference type="EMBL" id="SUB58967.1"/>
    </source>
</evidence>
<keyword evidence="2" id="KW-1185">Reference proteome</keyword>
<dbReference type="Gene3D" id="1.10.3230.30">
    <property type="entry name" value="Phage gp6-like head-tail connector protein"/>
    <property type="match status" value="1"/>
</dbReference>
<reference evidence="1 2" key="1">
    <citation type="submission" date="2018-06" db="EMBL/GenBank/DDBJ databases">
        <authorList>
            <consortium name="Pathogen Informatics"/>
            <person name="Doyle S."/>
        </authorList>
    </citation>
    <scope>NUCLEOTIDE SEQUENCE [LARGE SCALE GENOMIC DNA]</scope>
    <source>
        <strain evidence="1 2">NCTC12872</strain>
    </source>
</reference>